<dbReference type="RefSeq" id="WP_131616820.1">
    <property type="nucleotide sequence ID" value="NZ_CP036532.1"/>
</dbReference>
<dbReference type="Gene3D" id="3.40.1650.10">
    <property type="entry name" value="RbsD-like domain"/>
    <property type="match status" value="1"/>
</dbReference>
<dbReference type="GO" id="GO:0036373">
    <property type="term" value="F:L-fucose mutarotase activity"/>
    <property type="evidence" value="ECO:0007669"/>
    <property type="project" value="UniProtKB-EC"/>
</dbReference>
<keyword evidence="5" id="KW-1185">Reference proteome</keyword>
<comment type="catalytic activity">
    <reaction evidence="3">
        <text>alpha-L-fucose = beta-L-fucose</text>
        <dbReference type="Rhea" id="RHEA:25580"/>
        <dbReference type="ChEBI" id="CHEBI:42548"/>
        <dbReference type="ChEBI" id="CHEBI:42589"/>
        <dbReference type="EC" id="5.1.3.29"/>
    </reaction>
</comment>
<keyword evidence="2" id="KW-0413">Isomerase</keyword>
<evidence type="ECO:0000256" key="2">
    <source>
        <dbReference type="ARBA" id="ARBA00023235"/>
    </source>
</evidence>
<comment type="catalytic activity">
    <reaction evidence="1">
        <text>beta-D-ribopyranose = beta-D-ribofuranose</text>
        <dbReference type="Rhea" id="RHEA:25432"/>
        <dbReference type="ChEBI" id="CHEBI:27476"/>
        <dbReference type="ChEBI" id="CHEBI:47002"/>
        <dbReference type="EC" id="5.4.99.62"/>
    </reaction>
</comment>
<dbReference type="GO" id="GO:0042806">
    <property type="term" value="F:fucose binding"/>
    <property type="evidence" value="ECO:0007669"/>
    <property type="project" value="TreeGrafter"/>
</dbReference>
<evidence type="ECO:0000256" key="3">
    <source>
        <dbReference type="ARBA" id="ARBA00036324"/>
    </source>
</evidence>
<dbReference type="InterPro" id="IPR007721">
    <property type="entry name" value="RbsD_FucU"/>
</dbReference>
<protein>
    <submittedName>
        <fullName evidence="4">Ribose ABC transporter</fullName>
    </submittedName>
</protein>
<proteinExistence type="predicted"/>
<name>A0A4P6V1W2_9HYPH</name>
<dbReference type="EMBL" id="CP036532">
    <property type="protein sequence ID" value="QBK31145.1"/>
    <property type="molecule type" value="Genomic_DNA"/>
</dbReference>
<dbReference type="InterPro" id="IPR023750">
    <property type="entry name" value="RbsD-like_sf"/>
</dbReference>
<evidence type="ECO:0000313" key="5">
    <source>
        <dbReference type="Proteomes" id="UP000293719"/>
    </source>
</evidence>
<dbReference type="Pfam" id="PF05025">
    <property type="entry name" value="RbsD_FucU"/>
    <property type="match status" value="1"/>
</dbReference>
<sequence>MLKGIDARVTPDLMDALMRMGHGDEIVIADANFPAHATAAHCHVPEPIHLPAMDAVEAAELICTLLPLEAFFDYCALRMQIDGAPDEMGEVHTQVFAVLERQKPDGAVLSSLERQDFYAQAKQAFAVVATNEARPFGCFILRKGVIF</sequence>
<dbReference type="PANTHER" id="PTHR31690">
    <property type="entry name" value="FUCOSE MUTAROTASE"/>
    <property type="match status" value="1"/>
</dbReference>
<organism evidence="4 5">
    <name type="scientific">Roseitalea porphyridii</name>
    <dbReference type="NCBI Taxonomy" id="1852022"/>
    <lineage>
        <taxon>Bacteria</taxon>
        <taxon>Pseudomonadati</taxon>
        <taxon>Pseudomonadota</taxon>
        <taxon>Alphaproteobacteria</taxon>
        <taxon>Hyphomicrobiales</taxon>
        <taxon>Ahrensiaceae</taxon>
        <taxon>Roseitalea</taxon>
    </lineage>
</organism>
<dbReference type="PANTHER" id="PTHR31690:SF4">
    <property type="entry name" value="FUCOSE MUTAROTASE"/>
    <property type="match status" value="1"/>
</dbReference>
<accession>A0A4P6V1W2</accession>
<dbReference type="OrthoDB" id="7947972at2"/>
<dbReference type="SUPFAM" id="SSF102546">
    <property type="entry name" value="RbsD-like"/>
    <property type="match status" value="1"/>
</dbReference>
<dbReference type="GO" id="GO:0062193">
    <property type="term" value="F:D-ribose pyranase activity"/>
    <property type="evidence" value="ECO:0007669"/>
    <property type="project" value="UniProtKB-EC"/>
</dbReference>
<dbReference type="AlphaFoldDB" id="A0A4P6V1W2"/>
<dbReference type="Proteomes" id="UP000293719">
    <property type="component" value="Chromosome"/>
</dbReference>
<dbReference type="InterPro" id="IPR050443">
    <property type="entry name" value="RbsD/FucU_mutarotase"/>
</dbReference>
<reference evidence="4 5" key="1">
    <citation type="journal article" date="2017" name="Int. J. Syst. Evol. Microbiol.">
        <title>Roseitalea porphyridii gen. nov., sp. nov., isolated from a red alga, and reclassification of Hoeflea suaedae Chung et al. 2013 as Pseudohoeflea suaedae gen. nov., comb. nov.</title>
        <authorList>
            <person name="Hyeon J.W."/>
            <person name="Jeong S.E."/>
            <person name="Baek K."/>
            <person name="Jeon C.O."/>
        </authorList>
    </citation>
    <scope>NUCLEOTIDE SEQUENCE [LARGE SCALE GENOMIC DNA]</scope>
    <source>
        <strain evidence="4 5">MA7-20</strain>
    </source>
</reference>
<dbReference type="GeneID" id="90767900"/>
<dbReference type="GO" id="GO:0006004">
    <property type="term" value="P:fucose metabolic process"/>
    <property type="evidence" value="ECO:0007669"/>
    <property type="project" value="TreeGrafter"/>
</dbReference>
<evidence type="ECO:0000313" key="4">
    <source>
        <dbReference type="EMBL" id="QBK31145.1"/>
    </source>
</evidence>
<dbReference type="KEGG" id="rpod:E0E05_11380"/>
<gene>
    <name evidence="4" type="ORF">E0E05_11380</name>
</gene>
<evidence type="ECO:0000256" key="1">
    <source>
        <dbReference type="ARBA" id="ARBA00000223"/>
    </source>
</evidence>